<evidence type="ECO:0000256" key="3">
    <source>
        <dbReference type="PROSITE-ProRule" id="PRU00221"/>
    </source>
</evidence>
<dbReference type="OrthoDB" id="674604at2759"/>
<dbReference type="PROSITE" id="PS50294">
    <property type="entry name" value="WD_REPEATS_REGION"/>
    <property type="match status" value="3"/>
</dbReference>
<dbReference type="SMART" id="SM00320">
    <property type="entry name" value="WD40"/>
    <property type="match status" value="6"/>
</dbReference>
<dbReference type="Gene3D" id="2.130.10.10">
    <property type="entry name" value="YVTN repeat-like/Quinoprotein amine dehydrogenase"/>
    <property type="match status" value="3"/>
</dbReference>
<dbReference type="SUPFAM" id="SSF50998">
    <property type="entry name" value="Quinoprotein alcohol dehydrogenase-like"/>
    <property type="match status" value="1"/>
</dbReference>
<evidence type="ECO:0000256" key="1">
    <source>
        <dbReference type="ARBA" id="ARBA00022574"/>
    </source>
</evidence>
<comment type="caution">
    <text evidence="5">The sequence shown here is derived from an EMBL/GenBank/DDBJ whole genome shotgun (WGS) entry which is preliminary data.</text>
</comment>
<dbReference type="Pfam" id="PF24883">
    <property type="entry name" value="NPHP3_N"/>
    <property type="match status" value="1"/>
</dbReference>
<dbReference type="PROSITE" id="PS50082">
    <property type="entry name" value="WD_REPEATS_2"/>
    <property type="match status" value="3"/>
</dbReference>
<dbReference type="PRINTS" id="PR00320">
    <property type="entry name" value="GPROTEINBRPT"/>
</dbReference>
<name>A0A8H4NYT4_9HYPO</name>
<feature type="repeat" description="WD" evidence="3">
    <location>
        <begin position="944"/>
        <end position="985"/>
    </location>
</feature>
<dbReference type="Gene3D" id="3.40.50.300">
    <property type="entry name" value="P-loop containing nucleotide triphosphate hydrolases"/>
    <property type="match status" value="1"/>
</dbReference>
<dbReference type="InterPro" id="IPR011047">
    <property type="entry name" value="Quinoprotein_ADH-like_sf"/>
</dbReference>
<dbReference type="AlphaFoldDB" id="A0A8H4NYT4"/>
<dbReference type="PANTHER" id="PTHR46082">
    <property type="entry name" value="ATP/GTP-BINDING PROTEIN-RELATED"/>
    <property type="match status" value="1"/>
</dbReference>
<dbReference type="GO" id="GO:0003824">
    <property type="term" value="F:catalytic activity"/>
    <property type="evidence" value="ECO:0007669"/>
    <property type="project" value="InterPro"/>
</dbReference>
<dbReference type="InterPro" id="IPR035994">
    <property type="entry name" value="Nucleoside_phosphorylase_sf"/>
</dbReference>
<evidence type="ECO:0000313" key="5">
    <source>
        <dbReference type="EMBL" id="KAF4449671.1"/>
    </source>
</evidence>
<dbReference type="CDD" id="cd00200">
    <property type="entry name" value="WD40"/>
    <property type="match status" value="1"/>
</dbReference>
<dbReference type="Proteomes" id="UP000605986">
    <property type="component" value="Unassembled WGS sequence"/>
</dbReference>
<keyword evidence="6" id="KW-1185">Reference proteome</keyword>
<dbReference type="GO" id="GO:0009116">
    <property type="term" value="P:nucleoside metabolic process"/>
    <property type="evidence" value="ECO:0007669"/>
    <property type="project" value="InterPro"/>
</dbReference>
<dbReference type="InterPro" id="IPR056884">
    <property type="entry name" value="NPHP3-like_N"/>
</dbReference>
<dbReference type="InterPro" id="IPR001680">
    <property type="entry name" value="WD40_rpt"/>
</dbReference>
<gene>
    <name evidence="5" type="ORF">F53441_7071</name>
</gene>
<sequence>MANPQGYTVGWICALTTEFVAAQAFLDEEHEGPLEVAQNDNNNYALGRIGNHNIVIAVFPDGEYGIAVAATVARDMLHTFPNIRIGLMVGIAGGAPGPNRDIRLGDIVVSSPNGGKGGVFQYDFGKTIQNQSFQETGFLDQPPSVLRAAVSGLKARYELKGHRLNDDVDMALKNISKRKKYCRPPASSDRLYRSDITHPSNSPESCSVVCGNDPCHILARTERDEEDDNPAIHYGLIASANQLMKDALVRDKLAAEKGVLCFEMEAAGLMSHFPCLVIRGICDYADSHKNKEWQGFAAMVAAAYTKDLLHEIQPKKIETENKIGSMLLAMAENQKDASEHIRQLGQDIDLAKLRPVEGAAYDSHDNRHTLCHPRTRVDLLRRIDEWVDNPCGKCIYWLQGMAGTGKSTISRTVAEKLDNKAVLGASFFFKRGEGDRGKAARFFTTIAAQLAHMHPRLLQHIRKAIEADSSIASKPLQEQFEALVLQPLKKVEVEVKTAKIIVVVVDALDECDMEEDVRVLIHLLSRATSLTSVFLKFFITSRPDLHIRLGFKKIYGRYQDFALHVIPKSIIEHDISTFLKFRLEQIRIDYNDSVMAERHLPSDWPGQTMVRKLVDMAAPLFIFAATTCRFISDRRLGAPHTQLKKILEYQTEEMGKLDMTYSPVLGQLLVNQTEQAKVTMIREFRHVVGSIVILATPLSTANLSSLLGIDKEAIDNKLDLLHSVLDIPSDANAPVKLFRQSFRDYLGDERKKHQFWVDEKETHETLATRCLDLLMNKGTLKEDICGLRMPGTLREAVDSRKVDSYLPFEVQYACLYWVFHLKGSRVSLDDERQVLRFLQHHFLHWLEALSLIGRISESIGLIDELQSLISPNNGAETSRFLHDAKRFILNCRSTIDQAPLQLYSSALVFAPEGSIIRKAFQQNIRWITMKPIMERDWNPCLQTLDGHGDTVGSVAFSTDGRYIASGSTDWTVRIWDAMTGSLRQTFQNPGDSSSITFSTDGRYIAAGCDSSIKIWDTITGSLQQTLYGHEDDVCAIAFSKEGRYITSRSYDEKRQWDWAKGTCLQIFENQSDLHPGGTGTFSTDGRYQVSAFSDEYEDKIKIWDMVTETCLQTFECCWDSVYSLAVSTDQQLDGHSEKVFSVAFSTDRRYIASGSNSTIMIWNADKATRLRTLRAYGGLVFSIAFSTDGRYLASGTSDGSVEIWDTECEDSQRMLEKHPYAVYSVAFSTDGRFGHLGDILGGYTTCRFGLARQNY</sequence>
<dbReference type="InterPro" id="IPR019775">
    <property type="entry name" value="WD40_repeat_CS"/>
</dbReference>
<reference evidence="5" key="1">
    <citation type="submission" date="2020-01" db="EMBL/GenBank/DDBJ databases">
        <title>Identification and distribution of gene clusters putatively required for synthesis of sphingolipid metabolism inhibitors in phylogenetically diverse species of the filamentous fungus Fusarium.</title>
        <authorList>
            <person name="Kim H.-S."/>
            <person name="Busman M."/>
            <person name="Brown D.W."/>
            <person name="Divon H."/>
            <person name="Uhlig S."/>
            <person name="Proctor R.H."/>
        </authorList>
    </citation>
    <scope>NUCLEOTIDE SEQUENCE</scope>
    <source>
        <strain evidence="5">NRRL 53441</strain>
    </source>
</reference>
<dbReference type="InterPro" id="IPR053137">
    <property type="entry name" value="NLR-like"/>
</dbReference>
<protein>
    <submittedName>
        <fullName evidence="5">Putative WD-repeat protein</fullName>
    </submittedName>
</protein>
<dbReference type="EMBL" id="JAADJG010000276">
    <property type="protein sequence ID" value="KAF4449671.1"/>
    <property type="molecule type" value="Genomic_DNA"/>
</dbReference>
<dbReference type="PANTHER" id="PTHR46082:SF11">
    <property type="entry name" value="AAA+ ATPASE DOMAIN-CONTAINING PROTEIN-RELATED"/>
    <property type="match status" value="1"/>
</dbReference>
<proteinExistence type="predicted"/>
<dbReference type="InterPro" id="IPR020472">
    <property type="entry name" value="WD40_PAC1"/>
</dbReference>
<feature type="repeat" description="WD" evidence="3">
    <location>
        <begin position="1173"/>
        <end position="1214"/>
    </location>
</feature>
<organism evidence="5 6">
    <name type="scientific">Fusarium austroafricanum</name>
    <dbReference type="NCBI Taxonomy" id="2364996"/>
    <lineage>
        <taxon>Eukaryota</taxon>
        <taxon>Fungi</taxon>
        <taxon>Dikarya</taxon>
        <taxon>Ascomycota</taxon>
        <taxon>Pezizomycotina</taxon>
        <taxon>Sordariomycetes</taxon>
        <taxon>Hypocreomycetidae</taxon>
        <taxon>Hypocreales</taxon>
        <taxon>Nectriaceae</taxon>
        <taxon>Fusarium</taxon>
        <taxon>Fusarium concolor species complex</taxon>
    </lineage>
</organism>
<evidence type="ECO:0000256" key="2">
    <source>
        <dbReference type="ARBA" id="ARBA00022737"/>
    </source>
</evidence>
<keyword evidence="1 3" id="KW-0853">WD repeat</keyword>
<dbReference type="PROSITE" id="PS00678">
    <property type="entry name" value="WD_REPEATS_1"/>
    <property type="match status" value="1"/>
</dbReference>
<dbReference type="Pfam" id="PF00400">
    <property type="entry name" value="WD40"/>
    <property type="match status" value="5"/>
</dbReference>
<dbReference type="InterPro" id="IPR027417">
    <property type="entry name" value="P-loop_NTPase"/>
</dbReference>
<dbReference type="SUPFAM" id="SSF53167">
    <property type="entry name" value="Purine and uridine phosphorylases"/>
    <property type="match status" value="1"/>
</dbReference>
<evidence type="ECO:0000259" key="4">
    <source>
        <dbReference type="Pfam" id="PF24883"/>
    </source>
</evidence>
<feature type="repeat" description="WD" evidence="3">
    <location>
        <begin position="1132"/>
        <end position="1172"/>
    </location>
</feature>
<accession>A0A8H4NYT4</accession>
<dbReference type="InterPro" id="IPR015943">
    <property type="entry name" value="WD40/YVTN_repeat-like_dom_sf"/>
</dbReference>
<feature type="domain" description="Nephrocystin 3-like N-terminal" evidence="4">
    <location>
        <begin position="383"/>
        <end position="542"/>
    </location>
</feature>
<evidence type="ECO:0000313" key="6">
    <source>
        <dbReference type="Proteomes" id="UP000605986"/>
    </source>
</evidence>
<keyword evidence="2" id="KW-0677">Repeat</keyword>
<dbReference type="SUPFAM" id="SSF52540">
    <property type="entry name" value="P-loop containing nucleoside triphosphate hydrolases"/>
    <property type="match status" value="2"/>
</dbReference>
<dbReference type="Gene3D" id="3.40.50.1580">
    <property type="entry name" value="Nucleoside phosphorylase domain"/>
    <property type="match status" value="1"/>
</dbReference>